<feature type="domain" description="DUF6533" evidence="2">
    <location>
        <begin position="92"/>
        <end position="137"/>
    </location>
</feature>
<evidence type="ECO:0000313" key="3">
    <source>
        <dbReference type="EMBL" id="KAG1774468.1"/>
    </source>
</evidence>
<feature type="transmembrane region" description="Helical" evidence="1">
    <location>
        <begin position="156"/>
        <end position="180"/>
    </location>
</feature>
<evidence type="ECO:0000313" key="4">
    <source>
        <dbReference type="Proteomes" id="UP000714275"/>
    </source>
</evidence>
<keyword evidence="4" id="KW-1185">Reference proteome</keyword>
<keyword evidence="1" id="KW-1133">Transmembrane helix</keyword>
<protein>
    <recommendedName>
        <fullName evidence="2">DUF6533 domain-containing protein</fullName>
    </recommendedName>
</protein>
<evidence type="ECO:0000256" key="1">
    <source>
        <dbReference type="SAM" id="Phobius"/>
    </source>
</evidence>
<feature type="transmembrane region" description="Helical" evidence="1">
    <location>
        <begin position="121"/>
        <end position="144"/>
    </location>
</feature>
<organism evidence="3 4">
    <name type="scientific">Suillus placidus</name>
    <dbReference type="NCBI Taxonomy" id="48579"/>
    <lineage>
        <taxon>Eukaryota</taxon>
        <taxon>Fungi</taxon>
        <taxon>Dikarya</taxon>
        <taxon>Basidiomycota</taxon>
        <taxon>Agaricomycotina</taxon>
        <taxon>Agaricomycetes</taxon>
        <taxon>Agaricomycetidae</taxon>
        <taxon>Boletales</taxon>
        <taxon>Suillineae</taxon>
        <taxon>Suillaceae</taxon>
        <taxon>Suillus</taxon>
    </lineage>
</organism>
<evidence type="ECO:0000259" key="2">
    <source>
        <dbReference type="Pfam" id="PF20151"/>
    </source>
</evidence>
<feature type="transmembrane region" description="Helical" evidence="1">
    <location>
        <begin position="192"/>
        <end position="213"/>
    </location>
</feature>
<dbReference type="EMBL" id="JABBWD010000041">
    <property type="protein sequence ID" value="KAG1774468.1"/>
    <property type="molecule type" value="Genomic_DNA"/>
</dbReference>
<feature type="transmembrane region" description="Helical" evidence="1">
    <location>
        <begin position="244"/>
        <end position="264"/>
    </location>
</feature>
<keyword evidence="1" id="KW-0472">Membrane</keyword>
<accession>A0A9P7D0B9</accession>
<name>A0A9P7D0B9_9AGAM</name>
<comment type="caution">
    <text evidence="3">The sequence shown here is derived from an EMBL/GenBank/DDBJ whole genome shotgun (WGS) entry which is preliminary data.</text>
</comment>
<dbReference type="InterPro" id="IPR045340">
    <property type="entry name" value="DUF6533"/>
</dbReference>
<dbReference type="Pfam" id="PF20151">
    <property type="entry name" value="DUF6533"/>
    <property type="match status" value="1"/>
</dbReference>
<gene>
    <name evidence="3" type="ORF">EV702DRAFT_525764</name>
</gene>
<dbReference type="Proteomes" id="UP000714275">
    <property type="component" value="Unassembled WGS sequence"/>
</dbReference>
<sequence>MVPVYITAVQNHNLQSLIQSSTIRTIRNGYPSVSHLRINFSGKSAECDISGRCSRAPTKFAVHCHKQPLDMTLVSNDPSLWPLINGSHVSSYLAVASLTAVVYDWVMTFGQEFELVWRQRWSFMTVLYISVRYIGILSSVMGILPNHPSISLTDAVRTIIVLAHSHTGLIVNAMLDVIIITRLHAMYQSRKMLIFLVVIFVAITITFAVMGAIETSHISGEESILSGTHHCISKGKTTLIPDSWILGTIWEILILCLAVRIAFYESQRQRYVVVSCLTLGLLSLNWKIFDSKSAQAYHGVLRISEAMQVSVLGPRLILSVREQHNAELVADLDEGASMTSTIIFQECVDVPTGGGV</sequence>
<dbReference type="OrthoDB" id="2638860at2759"/>
<dbReference type="AlphaFoldDB" id="A0A9P7D0B9"/>
<reference evidence="3" key="1">
    <citation type="journal article" date="2020" name="New Phytol.">
        <title>Comparative genomics reveals dynamic genome evolution in host specialist ectomycorrhizal fungi.</title>
        <authorList>
            <person name="Lofgren L.A."/>
            <person name="Nguyen N.H."/>
            <person name="Vilgalys R."/>
            <person name="Ruytinx J."/>
            <person name="Liao H.L."/>
            <person name="Branco S."/>
            <person name="Kuo A."/>
            <person name="LaButti K."/>
            <person name="Lipzen A."/>
            <person name="Andreopoulos W."/>
            <person name="Pangilinan J."/>
            <person name="Riley R."/>
            <person name="Hundley H."/>
            <person name="Na H."/>
            <person name="Barry K."/>
            <person name="Grigoriev I.V."/>
            <person name="Stajich J.E."/>
            <person name="Kennedy P.G."/>
        </authorList>
    </citation>
    <scope>NUCLEOTIDE SEQUENCE</scope>
    <source>
        <strain evidence="3">DOB743</strain>
    </source>
</reference>
<keyword evidence="1" id="KW-0812">Transmembrane</keyword>
<proteinExistence type="predicted"/>